<name>A0ABT0XE75_9BACI</name>
<feature type="transmembrane region" description="Helical" evidence="1">
    <location>
        <begin position="91"/>
        <end position="109"/>
    </location>
</feature>
<evidence type="ECO:0000313" key="3">
    <source>
        <dbReference type="Proteomes" id="UP001203665"/>
    </source>
</evidence>
<feature type="transmembrane region" description="Helical" evidence="1">
    <location>
        <begin position="20"/>
        <end position="37"/>
    </location>
</feature>
<keyword evidence="1" id="KW-0812">Transmembrane</keyword>
<dbReference type="EMBL" id="JAMQJY010000001">
    <property type="protein sequence ID" value="MCM2674115.1"/>
    <property type="molecule type" value="Genomic_DNA"/>
</dbReference>
<protein>
    <submittedName>
        <fullName evidence="2">Uncharacterized protein</fullName>
    </submittedName>
</protein>
<proteinExistence type="predicted"/>
<gene>
    <name evidence="2" type="ORF">NDM98_00330</name>
</gene>
<keyword evidence="3" id="KW-1185">Reference proteome</keyword>
<keyword evidence="1" id="KW-1133">Transmembrane helix</keyword>
<keyword evidence="1" id="KW-0472">Membrane</keyword>
<accession>A0ABT0XE75</accession>
<evidence type="ECO:0000256" key="1">
    <source>
        <dbReference type="SAM" id="Phobius"/>
    </source>
</evidence>
<organism evidence="2 3">
    <name type="scientific">Alkalicoccobacillus plakortidis</name>
    <dbReference type="NCBI Taxonomy" id="444060"/>
    <lineage>
        <taxon>Bacteria</taxon>
        <taxon>Bacillati</taxon>
        <taxon>Bacillota</taxon>
        <taxon>Bacilli</taxon>
        <taxon>Bacillales</taxon>
        <taxon>Bacillaceae</taxon>
        <taxon>Alkalicoccobacillus</taxon>
    </lineage>
</organism>
<dbReference type="RefSeq" id="WP_251603100.1">
    <property type="nucleotide sequence ID" value="NZ_JAMQJY010000001.1"/>
</dbReference>
<dbReference type="Proteomes" id="UP001203665">
    <property type="component" value="Unassembled WGS sequence"/>
</dbReference>
<feature type="transmembrane region" description="Helical" evidence="1">
    <location>
        <begin position="67"/>
        <end position="85"/>
    </location>
</feature>
<sequence>MDRDAIKTVKEIKDVEDFKGLRFLASFFWMIPLSISLASFGGLGPIIGTVVTIIMLILCIPHKARKIMYFIFSVPLPFIGIIGGISGILFGLLFGAIIGLISFFNYTYLTQLQQLRTYEDEIKIPPNDYSS</sequence>
<evidence type="ECO:0000313" key="2">
    <source>
        <dbReference type="EMBL" id="MCM2674115.1"/>
    </source>
</evidence>
<comment type="caution">
    <text evidence="2">The sequence shown here is derived from an EMBL/GenBank/DDBJ whole genome shotgun (WGS) entry which is preliminary data.</text>
</comment>
<reference evidence="2" key="1">
    <citation type="submission" date="2022-06" db="EMBL/GenBank/DDBJ databases">
        <title>Alkalicoccobacillus porphyridii sp. nov., isolated from a marine red alga, Porphyridium purpureum and reclassification of Shouchella plakortidis and Shouchella gibsonii as Alkalicoccobacillus plakortidis comb. nov. and Alkalicoccobacillus gibsonii comb. nov.</title>
        <authorList>
            <person name="Kim K.H."/>
            <person name="Lee J.K."/>
            <person name="Han D.M."/>
            <person name="Baek J.H."/>
            <person name="Jeon C.O."/>
        </authorList>
    </citation>
    <scope>NUCLEOTIDE SEQUENCE</scope>
    <source>
        <strain evidence="2">DSM 19153</strain>
    </source>
</reference>
<feature type="transmembrane region" description="Helical" evidence="1">
    <location>
        <begin position="43"/>
        <end position="60"/>
    </location>
</feature>